<evidence type="ECO:0000313" key="2">
    <source>
        <dbReference type="EMBL" id="JAD73098.1"/>
    </source>
</evidence>
<evidence type="ECO:0000256" key="1">
    <source>
        <dbReference type="SAM" id="SignalP"/>
    </source>
</evidence>
<dbReference type="AlphaFoldDB" id="A0A0A9CFA2"/>
<organism evidence="2">
    <name type="scientific">Arundo donax</name>
    <name type="common">Giant reed</name>
    <name type="synonym">Donax arundinaceus</name>
    <dbReference type="NCBI Taxonomy" id="35708"/>
    <lineage>
        <taxon>Eukaryota</taxon>
        <taxon>Viridiplantae</taxon>
        <taxon>Streptophyta</taxon>
        <taxon>Embryophyta</taxon>
        <taxon>Tracheophyta</taxon>
        <taxon>Spermatophyta</taxon>
        <taxon>Magnoliopsida</taxon>
        <taxon>Liliopsida</taxon>
        <taxon>Poales</taxon>
        <taxon>Poaceae</taxon>
        <taxon>PACMAD clade</taxon>
        <taxon>Arundinoideae</taxon>
        <taxon>Arundineae</taxon>
        <taxon>Arundo</taxon>
    </lineage>
</organism>
<accession>A0A0A9CFA2</accession>
<feature type="signal peptide" evidence="1">
    <location>
        <begin position="1"/>
        <end position="15"/>
    </location>
</feature>
<sequence>MFVLTLLWFVYVVVSERSGVRLDSQTHTLGYANPSWHYSLGYTSYYSH</sequence>
<keyword evidence="1" id="KW-0732">Signal</keyword>
<reference evidence="2" key="1">
    <citation type="submission" date="2014-09" db="EMBL/GenBank/DDBJ databases">
        <authorList>
            <person name="Magalhaes I.L.F."/>
            <person name="Oliveira U."/>
            <person name="Santos F.R."/>
            <person name="Vidigal T.H.D.A."/>
            <person name="Brescovit A.D."/>
            <person name="Santos A.J."/>
        </authorList>
    </citation>
    <scope>NUCLEOTIDE SEQUENCE</scope>
    <source>
        <tissue evidence="2">Shoot tissue taken approximately 20 cm above the soil surface</tissue>
    </source>
</reference>
<feature type="chain" id="PRO_5012904193" evidence="1">
    <location>
        <begin position="16"/>
        <end position="48"/>
    </location>
</feature>
<reference evidence="2" key="2">
    <citation type="journal article" date="2015" name="Data Brief">
        <title>Shoot transcriptome of the giant reed, Arundo donax.</title>
        <authorList>
            <person name="Barrero R.A."/>
            <person name="Guerrero F.D."/>
            <person name="Moolhuijzen P."/>
            <person name="Goolsby J.A."/>
            <person name="Tidwell J."/>
            <person name="Bellgard S.E."/>
            <person name="Bellgard M.I."/>
        </authorList>
    </citation>
    <scope>NUCLEOTIDE SEQUENCE</scope>
    <source>
        <tissue evidence="2">Shoot tissue taken approximately 20 cm above the soil surface</tissue>
    </source>
</reference>
<name>A0A0A9CFA2_ARUDO</name>
<protein>
    <submittedName>
        <fullName evidence="2">Uncharacterized protein</fullName>
    </submittedName>
</protein>
<proteinExistence type="predicted"/>
<dbReference type="EMBL" id="GBRH01224797">
    <property type="protein sequence ID" value="JAD73098.1"/>
    <property type="molecule type" value="Transcribed_RNA"/>
</dbReference>